<dbReference type="PANTHER" id="PTHR43179:SF12">
    <property type="entry name" value="GALACTOFURANOSYLTRANSFERASE GLFT2"/>
    <property type="match status" value="1"/>
</dbReference>
<dbReference type="InterPro" id="IPR001173">
    <property type="entry name" value="Glyco_trans_2-like"/>
</dbReference>
<dbReference type="InterPro" id="IPR029044">
    <property type="entry name" value="Nucleotide-diphossugar_trans"/>
</dbReference>
<name>A0A9Y2IC07_9PSEU</name>
<evidence type="ECO:0000256" key="4">
    <source>
        <dbReference type="ARBA" id="ARBA00022679"/>
    </source>
</evidence>
<protein>
    <submittedName>
        <fullName evidence="6">Mycofactocin biosynthesis glycosyltransferase MftF</fullName>
    </submittedName>
</protein>
<evidence type="ECO:0000256" key="2">
    <source>
        <dbReference type="ARBA" id="ARBA00006739"/>
    </source>
</evidence>
<reference evidence="6 7" key="1">
    <citation type="submission" date="2023-06" db="EMBL/GenBank/DDBJ databases">
        <authorList>
            <person name="Oyuntsetseg B."/>
            <person name="Kim S.B."/>
        </authorList>
    </citation>
    <scope>NUCLEOTIDE SEQUENCE [LARGE SCALE GENOMIC DNA]</scope>
    <source>
        <strain evidence="6 7">2-15</strain>
    </source>
</reference>
<sequence length="473" mass="49862">MTKPLPHGFRVALDPGTKQLTDSLWFGGSPARVLRLTAAGQRAWRTLENGPVDSPASGALARRFTDAGLAHPVPPPVSEPADLTVVVPVHDRAAELARCLAGLDGAHPVLVVDDASADAAAIAAVAAAHGAKLVRRDVNGGPAAARNTALGHVATELVAFLDSDCVPGPEWTDRLAAHFADPLLAAVAPRIRPLAPDTTAGRYTRAAGSLDLGEQQARVAPGTRVSYVPTAALVARRAALEAVARGGAVFDPAMRVGEDVDLVWRLHAAGLRVRYDPSVHIEHEEPTTWRGLLSRRFRYGTSAAPLTQRHPDAMAPLVLHPWPTLTVAGLLARKPLLAAAGFAGAVLSMRKTLRQGDIPADGVTRAMATAVHQTWLGAGRYTTQYAAPALAAVLLAGGRHRLAAASLLLGPPVAGWLTRRPDLDPVRYSAAAVADDLAYGAGVWAGCLTHRTAAPLRPRVAWRPLRIDRKENR</sequence>
<feature type="domain" description="Glycosyltransferase 2-like" evidence="5">
    <location>
        <begin position="84"/>
        <end position="238"/>
    </location>
</feature>
<evidence type="ECO:0000256" key="1">
    <source>
        <dbReference type="ARBA" id="ARBA00004776"/>
    </source>
</evidence>
<dbReference type="Gene3D" id="3.90.550.10">
    <property type="entry name" value="Spore Coat Polysaccharide Biosynthesis Protein SpsA, Chain A"/>
    <property type="match status" value="1"/>
</dbReference>
<dbReference type="AlphaFoldDB" id="A0A9Y2IC07"/>
<dbReference type="Proteomes" id="UP001236014">
    <property type="component" value="Chromosome"/>
</dbReference>
<evidence type="ECO:0000313" key="7">
    <source>
        <dbReference type="Proteomes" id="UP001236014"/>
    </source>
</evidence>
<accession>A0A9Y2IC07</accession>
<dbReference type="EMBL" id="CP127294">
    <property type="protein sequence ID" value="WIX77144.1"/>
    <property type="molecule type" value="Genomic_DNA"/>
</dbReference>
<dbReference type="NCBIfam" id="TIGR03965">
    <property type="entry name" value="mycofact_glyco"/>
    <property type="match status" value="1"/>
</dbReference>
<evidence type="ECO:0000256" key="3">
    <source>
        <dbReference type="ARBA" id="ARBA00022676"/>
    </source>
</evidence>
<dbReference type="InterPro" id="IPR023981">
    <property type="entry name" value="MftF"/>
</dbReference>
<keyword evidence="4" id="KW-0808">Transferase</keyword>
<dbReference type="CDD" id="cd00761">
    <property type="entry name" value="Glyco_tranf_GTA_type"/>
    <property type="match status" value="1"/>
</dbReference>
<dbReference type="KEGG" id="acab:QRX50_37945"/>
<dbReference type="Pfam" id="PF00535">
    <property type="entry name" value="Glycos_transf_2"/>
    <property type="match status" value="1"/>
</dbReference>
<dbReference type="RefSeq" id="WP_285967886.1">
    <property type="nucleotide sequence ID" value="NZ_CP127294.1"/>
</dbReference>
<keyword evidence="3" id="KW-0328">Glycosyltransferase</keyword>
<proteinExistence type="inferred from homology"/>
<gene>
    <name evidence="6" type="primary">mftF</name>
    <name evidence="6" type="ORF">QRX50_37945</name>
</gene>
<evidence type="ECO:0000259" key="5">
    <source>
        <dbReference type="Pfam" id="PF00535"/>
    </source>
</evidence>
<comment type="pathway">
    <text evidence="1">Cell wall biogenesis; cell wall polysaccharide biosynthesis.</text>
</comment>
<dbReference type="SUPFAM" id="SSF53448">
    <property type="entry name" value="Nucleotide-diphospho-sugar transferases"/>
    <property type="match status" value="1"/>
</dbReference>
<dbReference type="GO" id="GO:0016757">
    <property type="term" value="F:glycosyltransferase activity"/>
    <property type="evidence" value="ECO:0007669"/>
    <property type="project" value="UniProtKB-KW"/>
</dbReference>
<comment type="similarity">
    <text evidence="2">Belongs to the glycosyltransferase 2 family.</text>
</comment>
<dbReference type="PANTHER" id="PTHR43179">
    <property type="entry name" value="RHAMNOSYLTRANSFERASE WBBL"/>
    <property type="match status" value="1"/>
</dbReference>
<organism evidence="6 7">
    <name type="scientific">Amycolatopsis carbonis</name>
    <dbReference type="NCBI Taxonomy" id="715471"/>
    <lineage>
        <taxon>Bacteria</taxon>
        <taxon>Bacillati</taxon>
        <taxon>Actinomycetota</taxon>
        <taxon>Actinomycetes</taxon>
        <taxon>Pseudonocardiales</taxon>
        <taxon>Pseudonocardiaceae</taxon>
        <taxon>Amycolatopsis</taxon>
    </lineage>
</organism>
<evidence type="ECO:0000313" key="6">
    <source>
        <dbReference type="EMBL" id="WIX77144.1"/>
    </source>
</evidence>
<keyword evidence="7" id="KW-1185">Reference proteome</keyword>